<evidence type="ECO:0000256" key="2">
    <source>
        <dbReference type="ARBA" id="ARBA00004889"/>
    </source>
</evidence>
<dbReference type="SUPFAM" id="SSF53271">
    <property type="entry name" value="PRTase-like"/>
    <property type="match status" value="1"/>
</dbReference>
<dbReference type="EMBL" id="LXFE01000213">
    <property type="protein sequence ID" value="OLL26241.1"/>
    <property type="molecule type" value="Genomic_DNA"/>
</dbReference>
<dbReference type="AlphaFoldDB" id="A0A1U7LUQ1"/>
<dbReference type="GO" id="GO:0006207">
    <property type="term" value="P:'de novo' pyrimidine nucleobase biosynthetic process"/>
    <property type="evidence" value="ECO:0007669"/>
    <property type="project" value="EnsemblFungi"/>
</dbReference>
<keyword evidence="7 10" id="KW-0808">Transferase</keyword>
<dbReference type="Proteomes" id="UP000186594">
    <property type="component" value="Unassembled WGS sequence"/>
</dbReference>
<sequence>MKPHQQTFIETSIACKILKFGSFTLKSGRRSPYFFNSGLFHSGKLLSALAESYVQTILDSGVEFDVIFGPAYKGIALAAVVAEKLYTIANRDVGYCYNRKEAKDHGEGGSIVGASMNGRRVLIIDDVITAGTAIKEAIEIIDAAGGKLVEIVIALDRQERGSEGEQSAIRKLKSEFRVPIQSIASLGDIIEYGRVAMSKEQVELLLAYREAYGAQ</sequence>
<keyword evidence="8" id="KW-0665">Pyrimidine biosynthesis</keyword>
<comment type="similarity">
    <text evidence="3">Belongs to the purine/pyrimidine phosphoribosyltransferase family. PyrE subfamily.</text>
</comment>
<dbReference type="Pfam" id="PF00156">
    <property type="entry name" value="Pribosyltran"/>
    <property type="match status" value="1"/>
</dbReference>
<dbReference type="CDD" id="cd06223">
    <property type="entry name" value="PRTases_typeI"/>
    <property type="match status" value="1"/>
</dbReference>
<dbReference type="GO" id="GO:0046132">
    <property type="term" value="P:pyrimidine ribonucleoside biosynthetic process"/>
    <property type="evidence" value="ECO:0007669"/>
    <property type="project" value="TreeGrafter"/>
</dbReference>
<keyword evidence="6 10" id="KW-0328">Glycosyltransferase</keyword>
<evidence type="ECO:0000256" key="3">
    <source>
        <dbReference type="ARBA" id="ARBA00006340"/>
    </source>
</evidence>
<comment type="subunit">
    <text evidence="4">Homodimer.</text>
</comment>
<reference evidence="10 11" key="1">
    <citation type="submission" date="2016-04" db="EMBL/GenBank/DDBJ databases">
        <title>Evolutionary innovation and constraint leading to complex multicellularity in the Ascomycota.</title>
        <authorList>
            <person name="Cisse O."/>
            <person name="Nguyen A."/>
            <person name="Hewitt D.A."/>
            <person name="Jedd G."/>
            <person name="Stajich J.E."/>
        </authorList>
    </citation>
    <scope>NUCLEOTIDE SEQUENCE [LARGE SCALE GENOMIC DNA]</scope>
    <source>
        <strain evidence="10 11">DAH-3</strain>
    </source>
</reference>
<protein>
    <recommendedName>
        <fullName evidence="5">orotate phosphoribosyltransferase</fullName>
        <ecNumber evidence="5">2.4.2.10</ecNumber>
    </recommendedName>
</protein>
<organism evidence="10 11">
    <name type="scientific">Neolecta irregularis (strain DAH-3)</name>
    <dbReference type="NCBI Taxonomy" id="1198029"/>
    <lineage>
        <taxon>Eukaryota</taxon>
        <taxon>Fungi</taxon>
        <taxon>Dikarya</taxon>
        <taxon>Ascomycota</taxon>
        <taxon>Taphrinomycotina</taxon>
        <taxon>Neolectales</taxon>
        <taxon>Neolectaceae</taxon>
        <taxon>Neolecta</taxon>
    </lineage>
</organism>
<dbReference type="NCBIfam" id="TIGR00336">
    <property type="entry name" value="pyrE"/>
    <property type="match status" value="1"/>
</dbReference>
<dbReference type="HAMAP" id="MF_01208">
    <property type="entry name" value="PyrE"/>
    <property type="match status" value="1"/>
</dbReference>
<evidence type="ECO:0000256" key="5">
    <source>
        <dbReference type="ARBA" id="ARBA00011971"/>
    </source>
</evidence>
<keyword evidence="11" id="KW-1185">Reference proteome</keyword>
<accession>A0A1U7LUQ1</accession>
<evidence type="ECO:0000259" key="9">
    <source>
        <dbReference type="Pfam" id="PF00156"/>
    </source>
</evidence>
<dbReference type="GO" id="GO:0005737">
    <property type="term" value="C:cytoplasm"/>
    <property type="evidence" value="ECO:0007669"/>
    <property type="project" value="TreeGrafter"/>
</dbReference>
<dbReference type="InterPro" id="IPR000836">
    <property type="entry name" value="PRTase_dom"/>
</dbReference>
<evidence type="ECO:0000256" key="8">
    <source>
        <dbReference type="ARBA" id="ARBA00022975"/>
    </source>
</evidence>
<dbReference type="UniPathway" id="UPA00070">
    <property type="reaction ID" value="UER00119"/>
</dbReference>
<evidence type="ECO:0000313" key="10">
    <source>
        <dbReference type="EMBL" id="OLL26241.1"/>
    </source>
</evidence>
<dbReference type="GO" id="GO:0004588">
    <property type="term" value="F:orotate phosphoribosyltransferase activity"/>
    <property type="evidence" value="ECO:0007669"/>
    <property type="project" value="UniProtKB-EC"/>
</dbReference>
<dbReference type="EC" id="2.4.2.10" evidence="5"/>
<dbReference type="FunFam" id="3.40.50.2020:FF:000008">
    <property type="entry name" value="Orotate phosphoribosyltransferase"/>
    <property type="match status" value="1"/>
</dbReference>
<evidence type="ECO:0000313" key="11">
    <source>
        <dbReference type="Proteomes" id="UP000186594"/>
    </source>
</evidence>
<evidence type="ECO:0000256" key="6">
    <source>
        <dbReference type="ARBA" id="ARBA00022676"/>
    </source>
</evidence>
<dbReference type="PANTHER" id="PTHR46683:SF1">
    <property type="entry name" value="OROTATE PHOSPHORIBOSYLTRANSFERASE 1-RELATED"/>
    <property type="match status" value="1"/>
</dbReference>
<proteinExistence type="inferred from homology"/>
<dbReference type="PANTHER" id="PTHR46683">
    <property type="entry name" value="OROTATE PHOSPHORIBOSYLTRANSFERASE 1-RELATED"/>
    <property type="match status" value="1"/>
</dbReference>
<feature type="domain" description="Phosphoribosyltransferase" evidence="9">
    <location>
        <begin position="50"/>
        <end position="170"/>
    </location>
</feature>
<dbReference type="Gene3D" id="3.40.50.2020">
    <property type="match status" value="1"/>
</dbReference>
<dbReference type="OMA" id="SPFFMNA"/>
<comment type="function">
    <text evidence="1">Catalyzes the transfer of a ribosyl phosphate group from 5-phosphoribose 1-diphosphate to orotate, leading to the formation of orotidine monophosphate (OMP).</text>
</comment>
<gene>
    <name evidence="10" type="ORF">NEOLI_004854</name>
</gene>
<dbReference type="STRING" id="1198029.A0A1U7LUQ1"/>
<evidence type="ECO:0000256" key="4">
    <source>
        <dbReference type="ARBA" id="ARBA00011738"/>
    </source>
</evidence>
<evidence type="ECO:0000256" key="1">
    <source>
        <dbReference type="ARBA" id="ARBA00003769"/>
    </source>
</evidence>
<evidence type="ECO:0000256" key="7">
    <source>
        <dbReference type="ARBA" id="ARBA00022679"/>
    </source>
</evidence>
<comment type="pathway">
    <text evidence="2">Pyrimidine metabolism; UMP biosynthesis via de novo pathway; UMP from orotate: step 1/2.</text>
</comment>
<dbReference type="InterPro" id="IPR023031">
    <property type="entry name" value="OPRT"/>
</dbReference>
<dbReference type="InterPro" id="IPR004467">
    <property type="entry name" value="Or_phspho_trans_dom"/>
</dbReference>
<comment type="caution">
    <text evidence="10">The sequence shown here is derived from an EMBL/GenBank/DDBJ whole genome shotgun (WGS) entry which is preliminary data.</text>
</comment>
<dbReference type="OrthoDB" id="5553476at2759"/>
<name>A0A1U7LUQ1_NEOID</name>
<dbReference type="GO" id="GO:0044205">
    <property type="term" value="P:'de novo' UMP biosynthetic process"/>
    <property type="evidence" value="ECO:0007669"/>
    <property type="project" value="UniProtKB-UniPathway"/>
</dbReference>
<dbReference type="InterPro" id="IPR029057">
    <property type="entry name" value="PRTase-like"/>
</dbReference>